<sequence length="329" mass="38046">METKNSIEQPSSNSPKPLLLDQYPKKNFWDFSDIFQSQGFWYTNPHLEAARDILAHFESRNDDIFLASSIKTGTTWLKALCFSIIHGRKNVDVKVDEEEEEEDDPLVKNTPSSCVQTIENGVYMTNPTPDLSGMPSPRLFHTHFPYSALPDSIKNSECKIVYITRNPKDTMVSMWHFFNSLRTPEQGPYPFDKAFESFCDGLYPFGPFFDHVLEYWEASLKKSDKILFLRYEEIKRDPKGLVKRLASFLGRPFVNEEEVEKVLWRCSLDRLKNLEVNKNGSTAVGLPTNSFFRLGVVGDWKNNFSHEMEERLDQISSMKLEKTGLDLNK</sequence>
<accession>A0A4S4EDF9</accession>
<evidence type="ECO:0000313" key="6">
    <source>
        <dbReference type="Proteomes" id="UP000306102"/>
    </source>
</evidence>
<evidence type="ECO:0000256" key="3">
    <source>
        <dbReference type="RuleBase" id="RU361155"/>
    </source>
</evidence>
<dbReference type="EC" id="2.8.2.-" evidence="3"/>
<keyword evidence="2 3" id="KW-0808">Transferase</keyword>
<evidence type="ECO:0000256" key="2">
    <source>
        <dbReference type="ARBA" id="ARBA00022679"/>
    </source>
</evidence>
<gene>
    <name evidence="5" type="ORF">TEA_018924</name>
</gene>
<dbReference type="AlphaFoldDB" id="A0A4S4EDF9"/>
<protein>
    <recommendedName>
        <fullName evidence="3">Sulfotransferase</fullName>
        <ecNumber evidence="3">2.8.2.-</ecNumber>
    </recommendedName>
</protein>
<dbReference type="PANTHER" id="PTHR11783">
    <property type="entry name" value="SULFOTRANSFERASE SULT"/>
    <property type="match status" value="1"/>
</dbReference>
<dbReference type="EMBL" id="SDRB02005397">
    <property type="protein sequence ID" value="THG14370.1"/>
    <property type="molecule type" value="Genomic_DNA"/>
</dbReference>
<name>A0A4S4EDF9_CAMSN</name>
<dbReference type="SUPFAM" id="SSF52540">
    <property type="entry name" value="P-loop containing nucleoside triphosphate hydrolases"/>
    <property type="match status" value="1"/>
</dbReference>
<dbReference type="Gene3D" id="3.40.50.300">
    <property type="entry name" value="P-loop containing nucleotide triphosphate hydrolases"/>
    <property type="match status" value="1"/>
</dbReference>
<reference evidence="5 6" key="1">
    <citation type="journal article" date="2018" name="Proc. Natl. Acad. Sci. U.S.A.">
        <title>Draft genome sequence of Camellia sinensis var. sinensis provides insights into the evolution of the tea genome and tea quality.</title>
        <authorList>
            <person name="Wei C."/>
            <person name="Yang H."/>
            <person name="Wang S."/>
            <person name="Zhao J."/>
            <person name="Liu C."/>
            <person name="Gao L."/>
            <person name="Xia E."/>
            <person name="Lu Y."/>
            <person name="Tai Y."/>
            <person name="She G."/>
            <person name="Sun J."/>
            <person name="Cao H."/>
            <person name="Tong W."/>
            <person name="Gao Q."/>
            <person name="Li Y."/>
            <person name="Deng W."/>
            <person name="Jiang X."/>
            <person name="Wang W."/>
            <person name="Chen Q."/>
            <person name="Zhang S."/>
            <person name="Li H."/>
            <person name="Wu J."/>
            <person name="Wang P."/>
            <person name="Li P."/>
            <person name="Shi C."/>
            <person name="Zheng F."/>
            <person name="Jian J."/>
            <person name="Huang B."/>
            <person name="Shan D."/>
            <person name="Shi M."/>
            <person name="Fang C."/>
            <person name="Yue Y."/>
            <person name="Li F."/>
            <person name="Li D."/>
            <person name="Wei S."/>
            <person name="Han B."/>
            <person name="Jiang C."/>
            <person name="Yin Y."/>
            <person name="Xia T."/>
            <person name="Zhang Z."/>
            <person name="Bennetzen J.L."/>
            <person name="Zhao S."/>
            <person name="Wan X."/>
        </authorList>
    </citation>
    <scope>NUCLEOTIDE SEQUENCE [LARGE SCALE GENOMIC DNA]</scope>
    <source>
        <strain evidence="6">cv. Shuchazao</strain>
        <tissue evidence="5">Leaf</tissue>
    </source>
</reference>
<comment type="caution">
    <text evidence="5">The sequence shown here is derived from an EMBL/GenBank/DDBJ whole genome shotgun (WGS) entry which is preliminary data.</text>
</comment>
<evidence type="ECO:0000259" key="4">
    <source>
        <dbReference type="Pfam" id="PF00685"/>
    </source>
</evidence>
<evidence type="ECO:0000256" key="1">
    <source>
        <dbReference type="ARBA" id="ARBA00005771"/>
    </source>
</evidence>
<dbReference type="Pfam" id="PF00685">
    <property type="entry name" value="Sulfotransfer_1"/>
    <property type="match status" value="1"/>
</dbReference>
<keyword evidence="6" id="KW-1185">Reference proteome</keyword>
<dbReference type="InterPro" id="IPR000863">
    <property type="entry name" value="Sulfotransferase_dom"/>
</dbReference>
<dbReference type="Proteomes" id="UP000306102">
    <property type="component" value="Unassembled WGS sequence"/>
</dbReference>
<dbReference type="GO" id="GO:0008146">
    <property type="term" value="F:sulfotransferase activity"/>
    <property type="evidence" value="ECO:0007669"/>
    <property type="project" value="InterPro"/>
</dbReference>
<feature type="domain" description="Sulfotransferase" evidence="4">
    <location>
        <begin position="62"/>
        <end position="324"/>
    </location>
</feature>
<organism evidence="5 6">
    <name type="scientific">Camellia sinensis var. sinensis</name>
    <name type="common">China tea</name>
    <dbReference type="NCBI Taxonomy" id="542762"/>
    <lineage>
        <taxon>Eukaryota</taxon>
        <taxon>Viridiplantae</taxon>
        <taxon>Streptophyta</taxon>
        <taxon>Embryophyta</taxon>
        <taxon>Tracheophyta</taxon>
        <taxon>Spermatophyta</taxon>
        <taxon>Magnoliopsida</taxon>
        <taxon>eudicotyledons</taxon>
        <taxon>Gunneridae</taxon>
        <taxon>Pentapetalae</taxon>
        <taxon>asterids</taxon>
        <taxon>Ericales</taxon>
        <taxon>Theaceae</taxon>
        <taxon>Camellia</taxon>
    </lineage>
</organism>
<dbReference type="InterPro" id="IPR027417">
    <property type="entry name" value="P-loop_NTPase"/>
</dbReference>
<comment type="similarity">
    <text evidence="1 3">Belongs to the sulfotransferase 1 family.</text>
</comment>
<proteinExistence type="inferred from homology"/>
<evidence type="ECO:0000313" key="5">
    <source>
        <dbReference type="EMBL" id="THG14370.1"/>
    </source>
</evidence>
<dbReference type="STRING" id="542762.A0A4S4EDF9"/>